<dbReference type="Proteomes" id="UP000298050">
    <property type="component" value="Unassembled WGS sequence"/>
</dbReference>
<dbReference type="InterPro" id="IPR038492">
    <property type="entry name" value="GBBH-like_N_sf"/>
</dbReference>
<organism evidence="4 5">
    <name type="scientific">Mangrovimicrobium sediminis</name>
    <dbReference type="NCBI Taxonomy" id="2562682"/>
    <lineage>
        <taxon>Bacteria</taxon>
        <taxon>Pseudomonadati</taxon>
        <taxon>Pseudomonadota</taxon>
        <taxon>Gammaproteobacteria</taxon>
        <taxon>Cellvibrionales</taxon>
        <taxon>Halieaceae</taxon>
        <taxon>Mangrovimicrobium</taxon>
    </lineage>
</organism>
<sequence>MAEDLRPSNIQLHTRSRTLELDYPDGSRYQLPCEYLRVYSPSAEVQGHGPGQEVLQSGKQRVSITAIRPVGHYALQFVFDDGHDTGLYSWDYLHRLCLEQDSRWADYLERLAAAGLARDPDVQVVKFQP</sequence>
<evidence type="ECO:0000313" key="4">
    <source>
        <dbReference type="EMBL" id="TGD73051.1"/>
    </source>
</evidence>
<proteinExistence type="predicted"/>
<dbReference type="InterPro" id="IPR010376">
    <property type="entry name" value="GBBH-like_N"/>
</dbReference>
<dbReference type="RefSeq" id="WP_135444284.1">
    <property type="nucleotide sequence ID" value="NZ_SRLE01000008.1"/>
</dbReference>
<dbReference type="Gene3D" id="3.30.2020.30">
    <property type="match status" value="1"/>
</dbReference>
<evidence type="ECO:0000256" key="1">
    <source>
        <dbReference type="ARBA" id="ARBA00022723"/>
    </source>
</evidence>
<accession>A0A4Z0M0J1</accession>
<keyword evidence="1" id="KW-0479">Metal-binding</keyword>
<keyword evidence="5" id="KW-1185">Reference proteome</keyword>
<dbReference type="OrthoDB" id="9794178at2"/>
<evidence type="ECO:0000313" key="5">
    <source>
        <dbReference type="Proteomes" id="UP000298050"/>
    </source>
</evidence>
<protein>
    <submittedName>
        <fullName evidence="4">DUF971 domain-containing protein</fullName>
    </submittedName>
</protein>
<dbReference type="PANTHER" id="PTHR35303:SF5">
    <property type="entry name" value="OS02G0197800 PROTEIN"/>
    <property type="match status" value="1"/>
</dbReference>
<evidence type="ECO:0000256" key="2">
    <source>
        <dbReference type="ARBA" id="ARBA00023004"/>
    </source>
</evidence>
<evidence type="ECO:0000259" key="3">
    <source>
        <dbReference type="Pfam" id="PF06155"/>
    </source>
</evidence>
<dbReference type="Pfam" id="PF06155">
    <property type="entry name" value="GBBH-like_N"/>
    <property type="match status" value="1"/>
</dbReference>
<name>A0A4Z0M0J1_9GAMM</name>
<dbReference type="PANTHER" id="PTHR35303">
    <property type="entry name" value="OS02G0197800 PROTEIN"/>
    <property type="match status" value="1"/>
</dbReference>
<feature type="domain" description="Gamma-butyrobetaine hydroxylase-like N-terminal" evidence="3">
    <location>
        <begin position="10"/>
        <end position="94"/>
    </location>
</feature>
<dbReference type="EMBL" id="SRLE01000008">
    <property type="protein sequence ID" value="TGD73051.1"/>
    <property type="molecule type" value="Genomic_DNA"/>
</dbReference>
<reference evidence="4 5" key="1">
    <citation type="submission" date="2019-04" db="EMBL/GenBank/DDBJ databases">
        <title>Taxonomy of novel Haliea sp. from mangrove soil of West Coast of India.</title>
        <authorList>
            <person name="Verma A."/>
            <person name="Kumar P."/>
            <person name="Krishnamurthi S."/>
        </authorList>
    </citation>
    <scope>NUCLEOTIDE SEQUENCE [LARGE SCALE GENOMIC DNA]</scope>
    <source>
        <strain evidence="4 5">SAOS-164</strain>
    </source>
</reference>
<dbReference type="AlphaFoldDB" id="A0A4Z0M0J1"/>
<dbReference type="GO" id="GO:0046872">
    <property type="term" value="F:metal ion binding"/>
    <property type="evidence" value="ECO:0007669"/>
    <property type="project" value="UniProtKB-KW"/>
</dbReference>
<gene>
    <name evidence="4" type="ORF">E4634_12265</name>
</gene>
<keyword evidence="2" id="KW-0408">Iron</keyword>
<comment type="caution">
    <text evidence="4">The sequence shown here is derived from an EMBL/GenBank/DDBJ whole genome shotgun (WGS) entry which is preliminary data.</text>
</comment>